<dbReference type="Proteomes" id="UP000199021">
    <property type="component" value="Unassembled WGS sequence"/>
</dbReference>
<accession>A0A1H9HFE3</accession>
<organism evidence="1 2">
    <name type="scientific">Neolewinella agarilytica</name>
    <dbReference type="NCBI Taxonomy" id="478744"/>
    <lineage>
        <taxon>Bacteria</taxon>
        <taxon>Pseudomonadati</taxon>
        <taxon>Bacteroidota</taxon>
        <taxon>Saprospiria</taxon>
        <taxon>Saprospirales</taxon>
        <taxon>Lewinellaceae</taxon>
        <taxon>Neolewinella</taxon>
    </lineage>
</organism>
<evidence type="ECO:0000313" key="2">
    <source>
        <dbReference type="Proteomes" id="UP000199021"/>
    </source>
</evidence>
<dbReference type="AlphaFoldDB" id="A0A1H9HFE3"/>
<dbReference type="InParanoid" id="A0A1H9HFE3"/>
<protein>
    <submittedName>
        <fullName evidence="1">Uncharacterized protein</fullName>
    </submittedName>
</protein>
<dbReference type="STRING" id="478744.SAMN05444359_112135"/>
<proteinExistence type="predicted"/>
<dbReference type="RefSeq" id="WP_175489358.1">
    <property type="nucleotide sequence ID" value="NZ_FOFB01000012.1"/>
</dbReference>
<gene>
    <name evidence="1" type="ORF">SAMN05444359_112135</name>
</gene>
<dbReference type="EMBL" id="FOFB01000012">
    <property type="protein sequence ID" value="SEQ60936.1"/>
    <property type="molecule type" value="Genomic_DNA"/>
</dbReference>
<sequence length="58" mass="6529">MIIERHLSLNQLPAKLLRSVVQDALMANLPVPTLIIVGFRNNVISYYRTVDTTYALTA</sequence>
<name>A0A1H9HFE3_9BACT</name>
<reference evidence="2" key="1">
    <citation type="submission" date="2016-10" db="EMBL/GenBank/DDBJ databases">
        <authorList>
            <person name="Varghese N."/>
            <person name="Submissions S."/>
        </authorList>
    </citation>
    <scope>NUCLEOTIDE SEQUENCE [LARGE SCALE GENOMIC DNA]</scope>
    <source>
        <strain evidence="2">DSM 24740</strain>
    </source>
</reference>
<keyword evidence="2" id="KW-1185">Reference proteome</keyword>
<evidence type="ECO:0000313" key="1">
    <source>
        <dbReference type="EMBL" id="SEQ60936.1"/>
    </source>
</evidence>